<evidence type="ECO:0000313" key="1">
    <source>
        <dbReference type="EMBL" id="CAH2226434.1"/>
    </source>
</evidence>
<accession>A0A8S4R0J6</accession>
<dbReference type="AlphaFoldDB" id="A0A8S4R0J6"/>
<comment type="caution">
    <text evidence="1">The sequence shown here is derived from an EMBL/GenBank/DDBJ whole genome shotgun (WGS) entry which is preliminary data.</text>
</comment>
<name>A0A8S4R0J6_9NEOP</name>
<dbReference type="EMBL" id="CAKXAJ010021310">
    <property type="protein sequence ID" value="CAH2226434.1"/>
    <property type="molecule type" value="Genomic_DNA"/>
</dbReference>
<gene>
    <name evidence="1" type="primary">jg21793</name>
    <name evidence="1" type="ORF">PAEG_LOCUS7140</name>
</gene>
<dbReference type="OrthoDB" id="7239843at2759"/>
<sequence>MIDVPHTLNLIASTDFKQARIKNIFFLKLYDTALSKCQALWNLCARSPKACETYLQITGKSPTSPCATRWNSYYNTMQDLLAVQNHLNEAMKILKLPPLKENKFHFLREYVQSQYIAEDIQSLQVEEHTYYGCLLPDFYRIQHVIENPQNKKSEILQPSARCNRIKLR</sequence>
<organism evidence="1 2">
    <name type="scientific">Pararge aegeria aegeria</name>
    <dbReference type="NCBI Taxonomy" id="348720"/>
    <lineage>
        <taxon>Eukaryota</taxon>
        <taxon>Metazoa</taxon>
        <taxon>Ecdysozoa</taxon>
        <taxon>Arthropoda</taxon>
        <taxon>Hexapoda</taxon>
        <taxon>Insecta</taxon>
        <taxon>Pterygota</taxon>
        <taxon>Neoptera</taxon>
        <taxon>Endopterygota</taxon>
        <taxon>Lepidoptera</taxon>
        <taxon>Glossata</taxon>
        <taxon>Ditrysia</taxon>
        <taxon>Papilionoidea</taxon>
        <taxon>Nymphalidae</taxon>
        <taxon>Satyrinae</taxon>
        <taxon>Satyrini</taxon>
        <taxon>Parargina</taxon>
        <taxon>Pararge</taxon>
    </lineage>
</organism>
<dbReference type="Proteomes" id="UP000838756">
    <property type="component" value="Unassembled WGS sequence"/>
</dbReference>
<reference evidence="1" key="1">
    <citation type="submission" date="2022-03" db="EMBL/GenBank/DDBJ databases">
        <authorList>
            <person name="Lindestad O."/>
        </authorList>
    </citation>
    <scope>NUCLEOTIDE SEQUENCE</scope>
</reference>
<proteinExistence type="predicted"/>
<evidence type="ECO:0000313" key="2">
    <source>
        <dbReference type="Proteomes" id="UP000838756"/>
    </source>
</evidence>
<protein>
    <submittedName>
        <fullName evidence="1">Jg21793 protein</fullName>
    </submittedName>
</protein>
<keyword evidence="2" id="KW-1185">Reference proteome</keyword>